<evidence type="ECO:0000313" key="2">
    <source>
        <dbReference type="EMBL" id="GAN53307.1"/>
    </source>
</evidence>
<protein>
    <submittedName>
        <fullName evidence="2">Uncharacterized protein</fullName>
    </submittedName>
</protein>
<dbReference type="Proteomes" id="UP000032679">
    <property type="component" value="Unassembled WGS sequence"/>
</dbReference>
<accession>A0A0D6MI74</accession>
<feature type="signal peptide" evidence="1">
    <location>
        <begin position="1"/>
        <end position="24"/>
    </location>
</feature>
<gene>
    <name evidence="2" type="ORF">Tasa_009_102</name>
</gene>
<feature type="chain" id="PRO_5002308243" evidence="1">
    <location>
        <begin position="25"/>
        <end position="146"/>
    </location>
</feature>
<organism evidence="2 3">
    <name type="scientific">Tanticharoenia sakaeratensis NBRC 103193</name>
    <dbReference type="NCBI Taxonomy" id="1231623"/>
    <lineage>
        <taxon>Bacteria</taxon>
        <taxon>Pseudomonadati</taxon>
        <taxon>Pseudomonadota</taxon>
        <taxon>Alphaproteobacteria</taxon>
        <taxon>Acetobacterales</taxon>
        <taxon>Acetobacteraceae</taxon>
        <taxon>Tanticharoenia</taxon>
    </lineage>
</organism>
<name>A0A0D6MI74_9PROT</name>
<dbReference type="EMBL" id="BALE01000009">
    <property type="protein sequence ID" value="GAN53307.1"/>
    <property type="molecule type" value="Genomic_DNA"/>
</dbReference>
<sequence length="146" mass="15077">MTKWRIASAFLATGVLLAIPGAHAVPARPGAFSTLLPMPRSDTPAIAAPSLVVRHEAIGISRYEPAPMPVAMHTPPERWTTAGRILCILRSIGGGCHSRPGDDPRIPLANDPVTGSAIGTFGPAYRDAGPVGHGLASSEAMTVGAR</sequence>
<evidence type="ECO:0000313" key="3">
    <source>
        <dbReference type="Proteomes" id="UP000032679"/>
    </source>
</evidence>
<comment type="caution">
    <text evidence="2">The sequence shown here is derived from an EMBL/GenBank/DDBJ whole genome shotgun (WGS) entry which is preliminary data.</text>
</comment>
<reference evidence="2 3" key="1">
    <citation type="submission" date="2012-10" db="EMBL/GenBank/DDBJ databases">
        <title>Genome sequencing of Tanticharoenia sakaeratensis NBRC 103193.</title>
        <authorList>
            <person name="Azuma Y."/>
            <person name="Hadano H."/>
            <person name="Hirakawa H."/>
            <person name="Matsushita K."/>
        </authorList>
    </citation>
    <scope>NUCLEOTIDE SEQUENCE [LARGE SCALE GENOMIC DNA]</scope>
    <source>
        <strain evidence="2 3">NBRC 103193</strain>
    </source>
</reference>
<proteinExistence type="predicted"/>
<keyword evidence="3" id="KW-1185">Reference proteome</keyword>
<dbReference type="STRING" id="1231623.Tasa_009_102"/>
<dbReference type="AlphaFoldDB" id="A0A0D6MI74"/>
<keyword evidence="1" id="KW-0732">Signal</keyword>
<evidence type="ECO:0000256" key="1">
    <source>
        <dbReference type="SAM" id="SignalP"/>
    </source>
</evidence>